<protein>
    <submittedName>
        <fullName evidence="1">Uncharacterized protein</fullName>
    </submittedName>
</protein>
<evidence type="ECO:0000313" key="2">
    <source>
        <dbReference type="Proteomes" id="UP000034202"/>
    </source>
</evidence>
<accession>A0A0G1T2M3</accession>
<dbReference type="AlphaFoldDB" id="A0A0G1T2M3"/>
<evidence type="ECO:0000313" key="1">
    <source>
        <dbReference type="EMBL" id="KKU39670.1"/>
    </source>
</evidence>
<dbReference type="EMBL" id="LCMQ01000032">
    <property type="protein sequence ID" value="KKU39670.1"/>
    <property type="molecule type" value="Genomic_DNA"/>
</dbReference>
<sequence>MDSRLPAEQFFGFADVGQSIACFAVSGRNVNGRVVDKRSDLIDAVIFAAADVDDFSSSGFWIFRGQNVRPDN</sequence>
<proteinExistence type="predicted"/>
<feature type="non-terminal residue" evidence="1">
    <location>
        <position position="72"/>
    </location>
</feature>
<dbReference type="Proteomes" id="UP000034202">
    <property type="component" value="Unassembled WGS sequence"/>
</dbReference>
<organism evidence="1 2">
    <name type="scientific">Candidatus Azambacteria bacterium GW2011_GWE2_46_45</name>
    <dbReference type="NCBI Taxonomy" id="1618625"/>
    <lineage>
        <taxon>Bacteria</taxon>
        <taxon>Candidatus Azamiibacteriota</taxon>
    </lineage>
</organism>
<reference evidence="1 2" key="1">
    <citation type="journal article" date="2015" name="Nature">
        <title>rRNA introns, odd ribosomes, and small enigmatic genomes across a large radiation of phyla.</title>
        <authorList>
            <person name="Brown C.T."/>
            <person name="Hug L.A."/>
            <person name="Thomas B.C."/>
            <person name="Sharon I."/>
            <person name="Castelle C.J."/>
            <person name="Singh A."/>
            <person name="Wilkins M.J."/>
            <person name="Williams K.H."/>
            <person name="Banfield J.F."/>
        </authorList>
    </citation>
    <scope>NUCLEOTIDE SEQUENCE [LARGE SCALE GENOMIC DNA]</scope>
</reference>
<gene>
    <name evidence="1" type="ORF">UX55_C0032G0007</name>
</gene>
<name>A0A0G1T2M3_9BACT</name>
<comment type="caution">
    <text evidence="1">The sequence shown here is derived from an EMBL/GenBank/DDBJ whole genome shotgun (WGS) entry which is preliminary data.</text>
</comment>